<proteinExistence type="predicted"/>
<dbReference type="CDD" id="cd00021">
    <property type="entry name" value="Bbox_SF"/>
    <property type="match status" value="1"/>
</dbReference>
<evidence type="ECO:0000256" key="4">
    <source>
        <dbReference type="PROSITE-ProRule" id="PRU00175"/>
    </source>
</evidence>
<keyword evidence="7" id="KW-1185">Reference proteome</keyword>
<dbReference type="InterPro" id="IPR027370">
    <property type="entry name" value="Znf-RING_euk"/>
</dbReference>
<dbReference type="InterPro" id="IPR017907">
    <property type="entry name" value="Znf_RING_CS"/>
</dbReference>
<dbReference type="GO" id="GO:0008270">
    <property type="term" value="F:zinc ion binding"/>
    <property type="evidence" value="ECO:0007669"/>
    <property type="project" value="UniProtKB-KW"/>
</dbReference>
<evidence type="ECO:0000256" key="2">
    <source>
        <dbReference type="ARBA" id="ARBA00022771"/>
    </source>
</evidence>
<name>A0A210Q184_MIZYE</name>
<dbReference type="InterPro" id="IPR001841">
    <property type="entry name" value="Znf_RING"/>
</dbReference>
<dbReference type="Pfam" id="PF06739">
    <property type="entry name" value="SBBP"/>
    <property type="match status" value="1"/>
</dbReference>
<dbReference type="PROSITE" id="PS00518">
    <property type="entry name" value="ZF_RING_1"/>
    <property type="match status" value="1"/>
</dbReference>
<dbReference type="SUPFAM" id="SSF57850">
    <property type="entry name" value="RING/U-box"/>
    <property type="match status" value="1"/>
</dbReference>
<feature type="domain" description="RING-type" evidence="5">
    <location>
        <begin position="17"/>
        <end position="65"/>
    </location>
</feature>
<dbReference type="PANTHER" id="PTHR25462:SF306">
    <property type="entry name" value="TRIPARTITE MOTIF CONTAINING 9"/>
    <property type="match status" value="1"/>
</dbReference>
<dbReference type="Gene3D" id="2.120.10.30">
    <property type="entry name" value="TolB, C-terminal domain"/>
    <property type="match status" value="1"/>
</dbReference>
<dbReference type="InterPro" id="IPR047153">
    <property type="entry name" value="TRIM45/56/19-like"/>
</dbReference>
<sequence>MAEGGFLKNQDQHLLECPICLEQLQQPKSLPCLHTFCLDCLGTYIKKELSGKRASETYFSCPICREMTHPVNQAEAKDNWAQQFPTNGLIQELAQLKMKSTEPFYCKPCKTNENIDTPAKFWCKTMDVLFCDLCKSSLHDKLHEDCSIADITDGGCRTPRQNQETPQCGKHNEKIDCYCKDHQLIGCNKCVFLDHRRCEDVTTTAEYFEKLKEGSDLEKTKKTLLKGAKVMLKLVKEFGEELDNLVKNQDMALQSITDLRKRLDNRLDKLQKDITDDLIRSVKEEKNLIQNSMSLCQRLTTAMQSTMMLSSKAVERNDDIEAILLHQRGQMEEMTCRDLVKVLKKSFTSVSIKHEVDPSIASINNAFGKVVILKQPKPFPDMLGFVATPLGGRIAKELVKFNITWLSDATTSSAAHGIVYLPDNHIVVSDYNNMKLKLFKDNGQYLNELKIKGHPYDMCLIDSNTVAVTTVKPGAMVVVSVKSSKISILRVTNMAFGAGYVGITYTGERFVLSMEGGNLCTFGNDGTSARLHRYNSPCYHLAHDPRKGQILVSHSSKSGVAVSSLTTDRRNKSLLNAGIVTDPSGIDVDNEGNIYVCGEASNNVLQMSSDGTNVRELLTLWDGVTRPQAISVCGDKFVITHISAFQVEIRVFQLV</sequence>
<dbReference type="InterPro" id="IPR011042">
    <property type="entry name" value="6-blade_b-propeller_TolB-like"/>
</dbReference>
<comment type="caution">
    <text evidence="6">The sequence shown here is derived from an EMBL/GenBank/DDBJ whole genome shotgun (WGS) entry which is preliminary data.</text>
</comment>
<dbReference type="OrthoDB" id="6087631at2759"/>
<evidence type="ECO:0000259" key="5">
    <source>
        <dbReference type="PROSITE" id="PS50089"/>
    </source>
</evidence>
<dbReference type="SUPFAM" id="SSF101898">
    <property type="entry name" value="NHL repeat"/>
    <property type="match status" value="1"/>
</dbReference>
<evidence type="ECO:0000313" key="6">
    <source>
        <dbReference type="EMBL" id="OWF42513.1"/>
    </source>
</evidence>
<organism evidence="6 7">
    <name type="scientific">Mizuhopecten yessoensis</name>
    <name type="common">Japanese scallop</name>
    <name type="synonym">Patinopecten yessoensis</name>
    <dbReference type="NCBI Taxonomy" id="6573"/>
    <lineage>
        <taxon>Eukaryota</taxon>
        <taxon>Metazoa</taxon>
        <taxon>Spiralia</taxon>
        <taxon>Lophotrochozoa</taxon>
        <taxon>Mollusca</taxon>
        <taxon>Bivalvia</taxon>
        <taxon>Autobranchia</taxon>
        <taxon>Pteriomorphia</taxon>
        <taxon>Pectinida</taxon>
        <taxon>Pectinoidea</taxon>
        <taxon>Pectinidae</taxon>
        <taxon>Mizuhopecten</taxon>
    </lineage>
</organism>
<evidence type="ECO:0000313" key="7">
    <source>
        <dbReference type="Proteomes" id="UP000242188"/>
    </source>
</evidence>
<dbReference type="Pfam" id="PF13445">
    <property type="entry name" value="zf-RING_UBOX"/>
    <property type="match status" value="1"/>
</dbReference>
<evidence type="ECO:0000256" key="3">
    <source>
        <dbReference type="ARBA" id="ARBA00022833"/>
    </source>
</evidence>
<dbReference type="GO" id="GO:0061630">
    <property type="term" value="F:ubiquitin protein ligase activity"/>
    <property type="evidence" value="ECO:0007669"/>
    <property type="project" value="TreeGrafter"/>
</dbReference>
<dbReference type="PROSITE" id="PS50089">
    <property type="entry name" value="ZF_RING_2"/>
    <property type="match status" value="1"/>
</dbReference>
<dbReference type="SUPFAM" id="SSF57845">
    <property type="entry name" value="B-box zinc-binding domain"/>
    <property type="match status" value="1"/>
</dbReference>
<dbReference type="AlphaFoldDB" id="A0A210Q184"/>
<dbReference type="CDD" id="cd19776">
    <property type="entry name" value="Bbox2_TRIM25_C-IV"/>
    <property type="match status" value="1"/>
</dbReference>
<gene>
    <name evidence="6" type="ORF">KP79_PYT11071</name>
</gene>
<dbReference type="PANTHER" id="PTHR25462">
    <property type="entry name" value="BONUS, ISOFORM C-RELATED"/>
    <property type="match status" value="1"/>
</dbReference>
<dbReference type="Gene3D" id="3.30.40.10">
    <property type="entry name" value="Zinc/RING finger domain, C3HC4 (zinc finger)"/>
    <property type="match status" value="1"/>
</dbReference>
<dbReference type="EMBL" id="NEDP02005265">
    <property type="protein sequence ID" value="OWF42513.1"/>
    <property type="molecule type" value="Genomic_DNA"/>
</dbReference>
<reference evidence="6 7" key="1">
    <citation type="journal article" date="2017" name="Nat. Ecol. Evol.">
        <title>Scallop genome provides insights into evolution of bilaterian karyotype and development.</title>
        <authorList>
            <person name="Wang S."/>
            <person name="Zhang J."/>
            <person name="Jiao W."/>
            <person name="Li J."/>
            <person name="Xun X."/>
            <person name="Sun Y."/>
            <person name="Guo X."/>
            <person name="Huan P."/>
            <person name="Dong B."/>
            <person name="Zhang L."/>
            <person name="Hu X."/>
            <person name="Sun X."/>
            <person name="Wang J."/>
            <person name="Zhao C."/>
            <person name="Wang Y."/>
            <person name="Wang D."/>
            <person name="Huang X."/>
            <person name="Wang R."/>
            <person name="Lv J."/>
            <person name="Li Y."/>
            <person name="Zhang Z."/>
            <person name="Liu B."/>
            <person name="Lu W."/>
            <person name="Hui Y."/>
            <person name="Liang J."/>
            <person name="Zhou Z."/>
            <person name="Hou R."/>
            <person name="Li X."/>
            <person name="Liu Y."/>
            <person name="Li H."/>
            <person name="Ning X."/>
            <person name="Lin Y."/>
            <person name="Zhao L."/>
            <person name="Xing Q."/>
            <person name="Dou J."/>
            <person name="Li Y."/>
            <person name="Mao J."/>
            <person name="Guo H."/>
            <person name="Dou H."/>
            <person name="Li T."/>
            <person name="Mu C."/>
            <person name="Jiang W."/>
            <person name="Fu Q."/>
            <person name="Fu X."/>
            <person name="Miao Y."/>
            <person name="Liu J."/>
            <person name="Yu Q."/>
            <person name="Li R."/>
            <person name="Liao H."/>
            <person name="Li X."/>
            <person name="Kong Y."/>
            <person name="Jiang Z."/>
            <person name="Chourrout D."/>
            <person name="Li R."/>
            <person name="Bao Z."/>
        </authorList>
    </citation>
    <scope>NUCLEOTIDE SEQUENCE [LARGE SCALE GENOMIC DNA]</scope>
    <source>
        <strain evidence="6 7">PY_sf001</strain>
    </source>
</reference>
<dbReference type="InterPro" id="IPR010620">
    <property type="entry name" value="SBBP_repeat"/>
</dbReference>
<dbReference type="InterPro" id="IPR013083">
    <property type="entry name" value="Znf_RING/FYVE/PHD"/>
</dbReference>
<dbReference type="Gene3D" id="3.30.160.60">
    <property type="entry name" value="Classic Zinc Finger"/>
    <property type="match status" value="1"/>
</dbReference>
<accession>A0A210Q184</accession>
<keyword evidence="3" id="KW-0862">Zinc</keyword>
<evidence type="ECO:0000256" key="1">
    <source>
        <dbReference type="ARBA" id="ARBA00022723"/>
    </source>
</evidence>
<dbReference type="Proteomes" id="UP000242188">
    <property type="component" value="Unassembled WGS sequence"/>
</dbReference>
<dbReference type="SMART" id="SM00184">
    <property type="entry name" value="RING"/>
    <property type="match status" value="1"/>
</dbReference>
<protein>
    <submittedName>
        <fullName evidence="6">Tripartite motif-containing protein 3</fullName>
    </submittedName>
</protein>
<keyword evidence="1" id="KW-0479">Metal-binding</keyword>
<keyword evidence="2 4" id="KW-0863">Zinc-finger</keyword>